<evidence type="ECO:0000256" key="3">
    <source>
        <dbReference type="ARBA" id="ARBA00022553"/>
    </source>
</evidence>
<dbReference type="InterPro" id="IPR014031">
    <property type="entry name" value="Ketoacyl_synth_C"/>
</dbReference>
<evidence type="ECO:0000256" key="4">
    <source>
        <dbReference type="ARBA" id="ARBA00022603"/>
    </source>
</evidence>
<feature type="region of interest" description="C-terminal hotdog fold" evidence="7">
    <location>
        <begin position="1411"/>
        <end position="1566"/>
    </location>
</feature>
<dbReference type="SUPFAM" id="SSF53474">
    <property type="entry name" value="alpha/beta-Hydrolases"/>
    <property type="match status" value="1"/>
</dbReference>
<feature type="region of interest" description="Disordered" evidence="8">
    <location>
        <begin position="1576"/>
        <end position="1613"/>
    </location>
</feature>
<dbReference type="InterPro" id="IPR016035">
    <property type="entry name" value="Acyl_Trfase/lysoPLipase"/>
</dbReference>
<dbReference type="InterPro" id="IPR018201">
    <property type="entry name" value="Ketoacyl_synth_AS"/>
</dbReference>
<dbReference type="InterPro" id="IPR042104">
    <property type="entry name" value="PKS_dehydratase_sf"/>
</dbReference>
<dbReference type="GO" id="GO:0031177">
    <property type="term" value="F:phosphopantetheine binding"/>
    <property type="evidence" value="ECO:0007669"/>
    <property type="project" value="InterPro"/>
</dbReference>
<dbReference type="InterPro" id="IPR036736">
    <property type="entry name" value="ACP-like_sf"/>
</dbReference>
<evidence type="ECO:0000256" key="1">
    <source>
        <dbReference type="ARBA" id="ARBA00005179"/>
    </source>
</evidence>
<comment type="caution">
    <text evidence="12">The sequence shown here is derived from an EMBL/GenBank/DDBJ whole genome shotgun (WGS) entry which is preliminary data.</text>
</comment>
<dbReference type="Gene3D" id="3.40.47.10">
    <property type="match status" value="1"/>
</dbReference>
<feature type="region of interest" description="Disordered" evidence="8">
    <location>
        <begin position="1685"/>
        <end position="1728"/>
    </location>
</feature>
<dbReference type="GO" id="GO:0008168">
    <property type="term" value="F:methyltransferase activity"/>
    <property type="evidence" value="ECO:0007669"/>
    <property type="project" value="UniProtKB-KW"/>
</dbReference>
<evidence type="ECO:0000313" key="13">
    <source>
        <dbReference type="Proteomes" id="UP000295604"/>
    </source>
</evidence>
<evidence type="ECO:0000256" key="2">
    <source>
        <dbReference type="ARBA" id="ARBA00022450"/>
    </source>
</evidence>
<feature type="compositionally biased region" description="Polar residues" evidence="8">
    <location>
        <begin position="1689"/>
        <end position="1703"/>
    </location>
</feature>
<comment type="pathway">
    <text evidence="1">Secondary metabolite biosynthesis.</text>
</comment>
<proteinExistence type="predicted"/>
<feature type="compositionally biased region" description="Low complexity" evidence="8">
    <location>
        <begin position="1708"/>
        <end position="1728"/>
    </location>
</feature>
<dbReference type="GO" id="GO:0016787">
    <property type="term" value="F:hydrolase activity"/>
    <property type="evidence" value="ECO:0007669"/>
    <property type="project" value="InterPro"/>
</dbReference>
<dbReference type="InterPro" id="IPR014030">
    <property type="entry name" value="Ketoacyl_synth_N"/>
</dbReference>
<dbReference type="Gene3D" id="3.40.366.10">
    <property type="entry name" value="Malonyl-Coenzyme A Acyl Carrier Protein, domain 2"/>
    <property type="match status" value="2"/>
</dbReference>
<dbReference type="InterPro" id="IPR029058">
    <property type="entry name" value="AB_hydrolase_fold"/>
</dbReference>
<dbReference type="InterPro" id="IPR013217">
    <property type="entry name" value="Methyltransf_12"/>
</dbReference>
<evidence type="ECO:0000259" key="10">
    <source>
        <dbReference type="PROSITE" id="PS52004"/>
    </source>
</evidence>
<feature type="region of interest" description="N-terminal hotdog fold" evidence="7">
    <location>
        <begin position="1247"/>
        <end position="1385"/>
    </location>
</feature>
<feature type="domain" description="PKS/mFAS DH" evidence="11">
    <location>
        <begin position="1247"/>
        <end position="1566"/>
    </location>
</feature>
<dbReference type="GO" id="GO:0004312">
    <property type="term" value="F:fatty acid synthase activity"/>
    <property type="evidence" value="ECO:0007669"/>
    <property type="project" value="TreeGrafter"/>
</dbReference>
<evidence type="ECO:0000313" key="12">
    <source>
        <dbReference type="EMBL" id="TEA12082.1"/>
    </source>
</evidence>
<dbReference type="InterPro" id="IPR006162">
    <property type="entry name" value="Ppantetheine_attach_site"/>
</dbReference>
<dbReference type="Pfam" id="PF08242">
    <property type="entry name" value="Methyltransf_12"/>
    <property type="match status" value="1"/>
</dbReference>
<dbReference type="Pfam" id="PF00550">
    <property type="entry name" value="PP-binding"/>
    <property type="match status" value="1"/>
</dbReference>
<dbReference type="Proteomes" id="UP000295604">
    <property type="component" value="Unassembled WGS sequence"/>
</dbReference>
<feature type="active site" description="Proton donor; for dehydratase activity" evidence="7">
    <location>
        <position position="1475"/>
    </location>
</feature>
<dbReference type="InterPro" id="IPR032088">
    <property type="entry name" value="SAT"/>
</dbReference>
<dbReference type="InterPro" id="IPR014043">
    <property type="entry name" value="Acyl_transferase_dom"/>
</dbReference>
<feature type="domain" description="Carrier" evidence="9">
    <location>
        <begin position="1614"/>
        <end position="1688"/>
    </location>
</feature>
<protein>
    <submittedName>
        <fullName evidence="12">Methylphloroacetophenone synthase</fullName>
    </submittedName>
</protein>
<organism evidence="12 13">
    <name type="scientific">Colletotrichum sidae</name>
    <dbReference type="NCBI Taxonomy" id="1347389"/>
    <lineage>
        <taxon>Eukaryota</taxon>
        <taxon>Fungi</taxon>
        <taxon>Dikarya</taxon>
        <taxon>Ascomycota</taxon>
        <taxon>Pezizomycotina</taxon>
        <taxon>Sordariomycetes</taxon>
        <taxon>Hypocreomycetidae</taxon>
        <taxon>Glomerellales</taxon>
        <taxon>Glomerellaceae</taxon>
        <taxon>Colletotrichum</taxon>
        <taxon>Colletotrichum orbiculare species complex</taxon>
    </lineage>
</organism>
<dbReference type="SMART" id="SM00823">
    <property type="entry name" value="PKS_PP"/>
    <property type="match status" value="1"/>
</dbReference>
<evidence type="ECO:0000259" key="9">
    <source>
        <dbReference type="PROSITE" id="PS50075"/>
    </source>
</evidence>
<dbReference type="PROSITE" id="PS52019">
    <property type="entry name" value="PKS_MFAS_DH"/>
    <property type="match status" value="1"/>
</dbReference>
<dbReference type="Pfam" id="PF18558">
    <property type="entry name" value="HTH_51"/>
    <property type="match status" value="1"/>
</dbReference>
<feature type="active site" description="Proton acceptor; for dehydratase activity" evidence="7">
    <location>
        <position position="1286"/>
    </location>
</feature>
<name>A0A4R8T4Q0_9PEZI</name>
<dbReference type="InterPro" id="IPR049900">
    <property type="entry name" value="PKS_mFAS_DH"/>
</dbReference>
<dbReference type="InterPro" id="IPR013094">
    <property type="entry name" value="AB_hydrolase_3"/>
</dbReference>
<dbReference type="CDD" id="cd00833">
    <property type="entry name" value="PKS"/>
    <property type="match status" value="1"/>
</dbReference>
<reference evidence="12 13" key="1">
    <citation type="submission" date="2018-11" db="EMBL/GenBank/DDBJ databases">
        <title>Genome sequence and assembly of Colletotrichum sidae.</title>
        <authorList>
            <person name="Gan P."/>
            <person name="Shirasu K."/>
        </authorList>
    </citation>
    <scope>NUCLEOTIDE SEQUENCE [LARGE SCALE GENOMIC DNA]</scope>
    <source>
        <strain evidence="12 13">CBS 518.97</strain>
    </source>
</reference>
<keyword evidence="2" id="KW-0596">Phosphopantetheine</keyword>
<dbReference type="PANTHER" id="PTHR43775">
    <property type="entry name" value="FATTY ACID SYNTHASE"/>
    <property type="match status" value="1"/>
</dbReference>
<sequence>MIGHEPCLEQTPGRWCALQLVRWLDHDLDLTDDQVKDTWNAFAAPLSVLFSIVQYFEYMRRNDVSHEQILGQIQMGGCQGFCIGLLAATAAANSKNEITLSRNVAVALRLAFCIGVYVDYDQTSLRGGSTSAFVLRRHRGLELDMSLASSILAEVDSLSHEIDTKVSDHDGPVVRSDSYIATRIDQASCTIIVPKSSITALHSCISSEDYTLKPLSLRARYHSPALRHWLHQLLAFCTKEPGLIFLETHKSPPPVHSNYDGRTSWGKPAHEEVLECIMTRMADWHLVVSNLAESLRSTHETSNVLELGPVRCLQGSRTLGLLSVRPSFVLSVQPEQPSTQPPPRNFPDTAVAIVGMACKFPGADSLEELWDVIASGRSLCQEVPADRFQTNGLRRTPQVQKFFANLLNDVDAFDHRFFRKTSREAASMDPQQRLLLQVAYQALESANYFSGPEPPDKNVGCYIGVCANDYADNVASHPPNAFSTLGTLRAFMAGRISNFFGWSGESSTIDTACSSSAVAINKACTDIIAGKCSAALAGGVNVFTSPNFFQNLHAGKFLSTTGQCKSFDAKADGYCRGEGVGLVVLKKLSEALAAGDEVLAVIPGSAVRQNSNETYITVPHGPSQSDLYEEVLRYSQMKPEDVTYVEAHGTGTPVGDPIEFESIRRTFGGRGRQADQLLHVGSIKGNIGHTESASGVAALIKAVLMIRHRRIPPQASFVSLNPQIALQESDRMAITTTGMDWKSQGPLTACVNNYGASGSNAALIVTEPPPRQKGTSQLGGASSQPYAVSYPFVLTASSQESLSFNAGALLKHIQEQSQAVRLGDLSFNLASRRNPSLPFATAFTASSLDQLSQRLHDCGNSEKSQVSLPDKARPVVMAFGGQTSKYVALDEDFYRSCALFRHHLDRCQRELKRLGHPGIFPQIFQSEPIEDIVILHSALFSMQYSCAKSWIDSGIKVARVLGHSFGELTAMCVSGILSLSDGLKFVAERARLMTEKWGPEPGSMLLVEASSHMLIDFAVSSNLNIEIACHNGPQSTVVCGSSSDIERAQKLIEQSPAMSSVRTKVLNVPYAFHSRFTEPILDQLESFAAGLTFRKPTIPMETCVDGATENLSWSQRIRQHTRRPVQFNKAVQIIHEELDGCCWLEAGANSGITSMVRKALGGKAPQHVFCGITARESPSLRESLVQVTLDLWKGSHSHTFWDFHSRQRGQYSQMLLLPPYQFEKNRHWLEWRDTIGVTSDSQSASKDNALGEAARRLLTLTKKTENSLEFKVDPHHDTWKSLVQGHAVVGQPLCPAPLYMELAAQAALVALEGEAGNDELSPAWKNLHIEEALGIATDSSISLLLSRAEQPRAWNFSVVSSPLTNPTPPQSAHASGEVRLVTARQAEDESQFQQYETALRHTARQIQAADVAETVALRGPLVYSVFSRVVTYGGLYKGVWDVLAKGEDVIGRVRLPVDFPFEGAESMVTNPLAMDNFVQVSGIHVNSLSGLCSDNEVFVCTRIRKIDIHPQFSVGPSRRWRVLSMYRECDSRTVDNDIYVYDEETDNIVVVIQGARFTRMLIKSLVRALSLKNGSRNEAAVPRSPNNETKSPEDEPQAQPSYSMSPVDETASDSISEEDVFRLLARVAEIDLSAISNDASLADLGIDSLLSTEVLSEINETLSIEIPADEYQNMVSVGELVEGIRRRSSPSNSVSKRPTSSLPSRGVSPTFTEASTAASTGSSTPASVSSEFVAGKNILGPLGVSDAGPTAQLHDAYETFKHAKNESDDFTRTYGSSEFWTDVYPRQASLVTQYVVEAFPELGCDISVFKAGDELPPIKHTQKNAPLAAQLFEILADARLVRRRGKLWVRTDAPVPQTPASDQLREILEMFPAHASEHKLLSVTGSHLAACMTGAADVLDLVFRKRENSGILEDVYTNGPFYLAAGKQLCSFLQQALLKKLVRGSGQPIHILEIGGGTASTTKHVLKMLSEARIPFVYTFTDVAAALVAGAKRKLPGLISSSGGKIEFQTLNISKDPPSELRGKFDLVISTNCIHATADLTASLTNIKRMLSPTGIVSLVEFTKNLYWFDLVFGLMDGWWSMTDGRKHVLADEFFWKRCFQNAGFEYVDWTGGELAESNMLRIITGFQARPEIRDVVAKKRFEIETVMFKQTGQNRLFADIYLPPSNQQSSRVWSVGLLFHGGGHITLSRHDVNTKYIQRMLDDGILPVSVDYRLCPETTLLEGPMADACSALEWARNELPLIDLGRPDIDIGSKVVAIGWSSGGHLAMSLAWTAPEQQVAPPEAVLAFYSPSYLEHESWTKPNFPSGTQAFAGEPYDLLECVESYPITGSRVIRNGKPVAPGKWLERGPSGDNARTTIILHGNWKGQLLPIWLDGLPSKRELPPSKSSKDYEALEIPSRQRIEAISPNAQVLKGTYRTPTFIIHGTADDLIPIEHAEAMSESLVAHGVETGIAVVQGAPHLLDLEDDADGRISRQVDKGFAFLRRFA</sequence>
<dbReference type="Gene3D" id="3.30.70.3290">
    <property type="match status" value="1"/>
</dbReference>
<gene>
    <name evidence="12" type="primary">mpas-0</name>
    <name evidence="12" type="ORF">C8034_v006801</name>
</gene>
<dbReference type="InterPro" id="IPR029063">
    <property type="entry name" value="SAM-dependent_MTases_sf"/>
</dbReference>
<dbReference type="Pfam" id="PF02801">
    <property type="entry name" value="Ketoacyl-synt_C"/>
    <property type="match status" value="1"/>
</dbReference>
<dbReference type="SUPFAM" id="SSF53335">
    <property type="entry name" value="S-adenosyl-L-methionine-dependent methyltransferases"/>
    <property type="match status" value="1"/>
</dbReference>
<dbReference type="SUPFAM" id="SSF55048">
    <property type="entry name" value="Probable ACP-binding domain of malonyl-CoA ACP transacylase"/>
    <property type="match status" value="1"/>
</dbReference>
<dbReference type="Gene3D" id="3.40.50.1820">
    <property type="entry name" value="alpha/beta hydrolase"/>
    <property type="match status" value="1"/>
</dbReference>
<dbReference type="Gene3D" id="1.10.1200.10">
    <property type="entry name" value="ACP-like"/>
    <property type="match status" value="1"/>
</dbReference>
<dbReference type="PANTHER" id="PTHR43775:SF21">
    <property type="entry name" value="NON-REDUCING POLYKETIDE SYNTHASE AUSA-RELATED"/>
    <property type="match status" value="1"/>
</dbReference>
<feature type="domain" description="Ketosynthase family 3 (KS3)" evidence="10">
    <location>
        <begin position="348"/>
        <end position="767"/>
    </location>
</feature>
<dbReference type="PROSITE" id="PS52004">
    <property type="entry name" value="KS3_2"/>
    <property type="match status" value="1"/>
</dbReference>
<evidence type="ECO:0000256" key="6">
    <source>
        <dbReference type="ARBA" id="ARBA00023268"/>
    </source>
</evidence>
<evidence type="ECO:0000256" key="5">
    <source>
        <dbReference type="ARBA" id="ARBA00022679"/>
    </source>
</evidence>
<keyword evidence="6" id="KW-0511">Multifunctional enzyme</keyword>
<keyword evidence="5" id="KW-0808">Transferase</keyword>
<dbReference type="InterPro" id="IPR016036">
    <property type="entry name" value="Malonyl_transacylase_ACP-bd"/>
</dbReference>
<dbReference type="InterPro" id="IPR041068">
    <property type="entry name" value="HTH_51"/>
</dbReference>
<dbReference type="Pfam" id="PF07859">
    <property type="entry name" value="Abhydrolase_3"/>
    <property type="match status" value="1"/>
</dbReference>
<dbReference type="SMART" id="SM00825">
    <property type="entry name" value="PKS_KS"/>
    <property type="match status" value="1"/>
</dbReference>
<dbReference type="Gene3D" id="3.10.129.110">
    <property type="entry name" value="Polyketide synthase dehydratase"/>
    <property type="match status" value="1"/>
</dbReference>
<evidence type="ECO:0000256" key="8">
    <source>
        <dbReference type="SAM" id="MobiDB-lite"/>
    </source>
</evidence>
<dbReference type="EMBL" id="QAPF01000285">
    <property type="protein sequence ID" value="TEA12082.1"/>
    <property type="molecule type" value="Genomic_DNA"/>
</dbReference>
<keyword evidence="13" id="KW-1185">Reference proteome</keyword>
<dbReference type="Gene3D" id="3.40.50.150">
    <property type="entry name" value="Vaccinia Virus protein VP39"/>
    <property type="match status" value="1"/>
</dbReference>
<dbReference type="InterPro" id="IPR016039">
    <property type="entry name" value="Thiolase-like"/>
</dbReference>
<dbReference type="SUPFAM" id="SSF47336">
    <property type="entry name" value="ACP-like"/>
    <property type="match status" value="1"/>
</dbReference>
<dbReference type="InterPro" id="IPR020806">
    <property type="entry name" value="PKS_PP-bd"/>
</dbReference>
<evidence type="ECO:0000256" key="7">
    <source>
        <dbReference type="PROSITE-ProRule" id="PRU01363"/>
    </source>
</evidence>
<dbReference type="InterPro" id="IPR020841">
    <property type="entry name" value="PKS_Beta-ketoAc_synthase_dom"/>
</dbReference>
<dbReference type="GO" id="GO:0044550">
    <property type="term" value="P:secondary metabolite biosynthetic process"/>
    <property type="evidence" value="ECO:0007669"/>
    <property type="project" value="TreeGrafter"/>
</dbReference>
<dbReference type="InterPro" id="IPR001227">
    <property type="entry name" value="Ac_transferase_dom_sf"/>
</dbReference>
<keyword evidence="3" id="KW-0597">Phosphoprotein</keyword>
<dbReference type="Pfam" id="PF00698">
    <property type="entry name" value="Acyl_transf_1"/>
    <property type="match status" value="1"/>
</dbReference>
<dbReference type="GO" id="GO:0006633">
    <property type="term" value="P:fatty acid biosynthetic process"/>
    <property type="evidence" value="ECO:0007669"/>
    <property type="project" value="InterPro"/>
</dbReference>
<dbReference type="PROSITE" id="PS50075">
    <property type="entry name" value="CARRIER"/>
    <property type="match status" value="1"/>
</dbReference>
<dbReference type="Pfam" id="PF00109">
    <property type="entry name" value="ketoacyl-synt"/>
    <property type="match status" value="1"/>
</dbReference>
<accession>A0A4R8T4Q0</accession>
<evidence type="ECO:0000259" key="11">
    <source>
        <dbReference type="PROSITE" id="PS52019"/>
    </source>
</evidence>
<dbReference type="SMART" id="SM00827">
    <property type="entry name" value="PKS_AT"/>
    <property type="match status" value="1"/>
</dbReference>
<dbReference type="GO" id="GO:0032259">
    <property type="term" value="P:methylation"/>
    <property type="evidence" value="ECO:0007669"/>
    <property type="project" value="UniProtKB-KW"/>
</dbReference>
<dbReference type="SUPFAM" id="SSF53901">
    <property type="entry name" value="Thiolase-like"/>
    <property type="match status" value="1"/>
</dbReference>
<keyword evidence="4" id="KW-0489">Methyltransferase</keyword>
<dbReference type="InterPro" id="IPR009081">
    <property type="entry name" value="PP-bd_ACP"/>
</dbReference>
<dbReference type="GO" id="GO:0004315">
    <property type="term" value="F:3-oxoacyl-[acyl-carrier-protein] synthase activity"/>
    <property type="evidence" value="ECO:0007669"/>
    <property type="project" value="InterPro"/>
</dbReference>
<dbReference type="PROSITE" id="PS00012">
    <property type="entry name" value="PHOSPHOPANTETHEINE"/>
    <property type="match status" value="1"/>
</dbReference>
<dbReference type="PROSITE" id="PS00606">
    <property type="entry name" value="KS3_1"/>
    <property type="match status" value="1"/>
</dbReference>
<dbReference type="Pfam" id="PF16073">
    <property type="entry name" value="SAT"/>
    <property type="match status" value="1"/>
</dbReference>
<dbReference type="SUPFAM" id="SSF52151">
    <property type="entry name" value="FabD/lysophospholipase-like"/>
    <property type="match status" value="1"/>
</dbReference>
<dbReference type="InterPro" id="IPR050091">
    <property type="entry name" value="PKS_NRPS_Biosynth_Enz"/>
</dbReference>